<proteinExistence type="inferred from homology"/>
<accession>A0A8J3CKI7</accession>
<evidence type="ECO:0000313" key="6">
    <source>
        <dbReference type="Proteomes" id="UP000637578"/>
    </source>
</evidence>
<evidence type="ECO:0000256" key="3">
    <source>
        <dbReference type="ARBA" id="ARBA00022490"/>
    </source>
</evidence>
<comment type="caution">
    <text evidence="5">The sequence shown here is derived from an EMBL/GenBank/DDBJ whole genome shotgun (WGS) entry which is preliminary data.</text>
</comment>
<dbReference type="EMBL" id="BMMK01000056">
    <property type="protein sequence ID" value="GGM82403.1"/>
    <property type="molecule type" value="Genomic_DNA"/>
</dbReference>
<evidence type="ECO:0000313" key="5">
    <source>
        <dbReference type="EMBL" id="GGM82403.1"/>
    </source>
</evidence>
<name>A0A8J3CKI7_9PSEU</name>
<dbReference type="Pfam" id="PF14011">
    <property type="entry name" value="ESX-1_EspG"/>
    <property type="match status" value="1"/>
</dbReference>
<gene>
    <name evidence="5" type="ORF">GCM10012275_61230</name>
</gene>
<dbReference type="InterPro" id="IPR025734">
    <property type="entry name" value="EspG"/>
</dbReference>
<dbReference type="AlphaFoldDB" id="A0A8J3CKI7"/>
<comment type="subcellular location">
    <subcellularLocation>
        <location evidence="1">Cytoplasm</location>
    </subcellularLocation>
</comment>
<keyword evidence="3" id="KW-0963">Cytoplasm</keyword>
<sequence length="256" mass="28295">MLRASVALSTLAFDVLWQHHEFGEKPNALYTPSPGATHEERGVLEQQVWGELAHHGLIHRGRVDEDLLDTLALLARPGEEVYGWINHATGADVSVLAATLGSNAVLALLSEGVVQLRPVRVTAVVDAVVAVLPQVPSARGPSLTLPADQLDTPRTGPSRWFEDVRPASAEEHRRLHHVLALPRTSGAQLHVAVRDRSGRRRRARYPLTVLDTTEGRWMSQLRPATQGHPWVVLAPVHARLLSARLREMRTYLIHGR</sequence>
<protein>
    <submittedName>
        <fullName evidence="5">ESX secretion-associated protein EspG</fullName>
    </submittedName>
</protein>
<dbReference type="Proteomes" id="UP000637578">
    <property type="component" value="Unassembled WGS sequence"/>
</dbReference>
<keyword evidence="6" id="KW-1185">Reference proteome</keyword>
<evidence type="ECO:0000256" key="2">
    <source>
        <dbReference type="ARBA" id="ARBA00006411"/>
    </source>
</evidence>
<reference evidence="5" key="2">
    <citation type="submission" date="2020-09" db="EMBL/GenBank/DDBJ databases">
        <authorList>
            <person name="Sun Q."/>
            <person name="Zhou Y."/>
        </authorList>
    </citation>
    <scope>NUCLEOTIDE SEQUENCE</scope>
    <source>
        <strain evidence="5">CGMCC 4.5737</strain>
    </source>
</reference>
<comment type="similarity">
    <text evidence="2">Belongs to the EspG family.</text>
</comment>
<evidence type="ECO:0000256" key="1">
    <source>
        <dbReference type="ARBA" id="ARBA00004496"/>
    </source>
</evidence>
<reference evidence="5" key="1">
    <citation type="journal article" date="2014" name="Int. J. Syst. Evol. Microbiol.">
        <title>Complete genome sequence of Corynebacterium casei LMG S-19264T (=DSM 44701T), isolated from a smear-ripened cheese.</title>
        <authorList>
            <consortium name="US DOE Joint Genome Institute (JGI-PGF)"/>
            <person name="Walter F."/>
            <person name="Albersmeier A."/>
            <person name="Kalinowski J."/>
            <person name="Ruckert C."/>
        </authorList>
    </citation>
    <scope>NUCLEOTIDE SEQUENCE</scope>
    <source>
        <strain evidence="5">CGMCC 4.5737</strain>
    </source>
</reference>
<keyword evidence="4" id="KW-0143">Chaperone</keyword>
<dbReference type="RefSeq" id="WP_189061916.1">
    <property type="nucleotide sequence ID" value="NZ_BMMK01000056.1"/>
</dbReference>
<organism evidence="5 6">
    <name type="scientific">Longimycelium tulufanense</name>
    <dbReference type="NCBI Taxonomy" id="907463"/>
    <lineage>
        <taxon>Bacteria</taxon>
        <taxon>Bacillati</taxon>
        <taxon>Actinomycetota</taxon>
        <taxon>Actinomycetes</taxon>
        <taxon>Pseudonocardiales</taxon>
        <taxon>Pseudonocardiaceae</taxon>
        <taxon>Longimycelium</taxon>
    </lineage>
</organism>
<evidence type="ECO:0000256" key="4">
    <source>
        <dbReference type="ARBA" id="ARBA00023186"/>
    </source>
</evidence>